<dbReference type="Pfam" id="PF02277">
    <property type="entry name" value="DBI_PRT"/>
    <property type="match status" value="1"/>
</dbReference>
<dbReference type="Gene3D" id="1.10.1610.10">
    <property type="match status" value="1"/>
</dbReference>
<evidence type="ECO:0000256" key="5">
    <source>
        <dbReference type="ARBA" id="ARBA00022573"/>
    </source>
</evidence>
<dbReference type="UniPathway" id="UPA00061">
    <property type="reaction ID" value="UER00516"/>
</dbReference>
<keyword evidence="6" id="KW-0328">Glycosyltransferase</keyword>
<dbReference type="GO" id="GO:0008939">
    <property type="term" value="F:nicotinate-nucleotide-dimethylbenzimidazole phosphoribosyltransferase activity"/>
    <property type="evidence" value="ECO:0007669"/>
    <property type="project" value="UniProtKB-EC"/>
</dbReference>
<dbReference type="InterPro" id="IPR003200">
    <property type="entry name" value="Nict_dMeBzImd_PRibTrfase"/>
</dbReference>
<evidence type="ECO:0000256" key="4">
    <source>
        <dbReference type="ARBA" id="ARBA00015486"/>
    </source>
</evidence>
<dbReference type="PANTHER" id="PTHR43463:SF1">
    <property type="entry name" value="NICOTINATE-NUCLEOTIDE--DIMETHYLBENZIMIDAZOLE PHOSPHORIBOSYLTRANSFERASE"/>
    <property type="match status" value="1"/>
</dbReference>
<comment type="pathway">
    <text evidence="1">Nucleoside biosynthesis; alpha-ribazole biosynthesis; alpha-ribazole from 5,6-dimethylbenzimidazole: step 1/2.</text>
</comment>
<proteinExistence type="inferred from homology"/>
<evidence type="ECO:0000256" key="9">
    <source>
        <dbReference type="ARBA" id="ARBA00047340"/>
    </source>
</evidence>
<accession>A0A383AZA6</accession>
<sequence>MEQVEETPESEELEIILKKKIGEKTKPPGSLGRLEQLALRIGLIQGTSNPVLSNPAMIVFAGDHGITEIGVSPYPREVTAQMVLNFLSGGAAI</sequence>
<keyword evidence="7" id="KW-0808">Transferase</keyword>
<evidence type="ECO:0000256" key="2">
    <source>
        <dbReference type="ARBA" id="ARBA00007110"/>
    </source>
</evidence>
<dbReference type="SUPFAM" id="SSF52733">
    <property type="entry name" value="Nicotinate mononucleotide:5,6-dimethylbenzimidazole phosphoribosyltransferase (CobT)"/>
    <property type="match status" value="1"/>
</dbReference>
<evidence type="ECO:0000256" key="1">
    <source>
        <dbReference type="ARBA" id="ARBA00005049"/>
    </source>
</evidence>
<evidence type="ECO:0000313" key="10">
    <source>
        <dbReference type="EMBL" id="SVE12478.1"/>
    </source>
</evidence>
<dbReference type="EC" id="2.4.2.21" evidence="3"/>
<comment type="similarity">
    <text evidence="2">Belongs to the CobT family.</text>
</comment>
<keyword evidence="5" id="KW-0169">Cobalamin biosynthesis</keyword>
<evidence type="ECO:0000256" key="6">
    <source>
        <dbReference type="ARBA" id="ARBA00022676"/>
    </source>
</evidence>
<dbReference type="AlphaFoldDB" id="A0A383AZA6"/>
<dbReference type="Gene3D" id="3.40.50.10210">
    <property type="match status" value="1"/>
</dbReference>
<dbReference type="EMBL" id="UINC01195761">
    <property type="protein sequence ID" value="SVE12478.1"/>
    <property type="molecule type" value="Genomic_DNA"/>
</dbReference>
<dbReference type="InterPro" id="IPR036087">
    <property type="entry name" value="Nict_dMeBzImd_PRibTrfase_sf"/>
</dbReference>
<dbReference type="PANTHER" id="PTHR43463">
    <property type="entry name" value="NICOTINATE-NUCLEOTIDE--DIMETHYLBENZIMIDAZOLE PHOSPHORIBOSYLTRANSFERASE"/>
    <property type="match status" value="1"/>
</dbReference>
<comment type="catalytic activity">
    <reaction evidence="9">
        <text>5,6-dimethylbenzimidazole + nicotinate beta-D-ribonucleotide = alpha-ribazole 5'-phosphate + nicotinate + H(+)</text>
        <dbReference type="Rhea" id="RHEA:11196"/>
        <dbReference type="ChEBI" id="CHEBI:15378"/>
        <dbReference type="ChEBI" id="CHEBI:15890"/>
        <dbReference type="ChEBI" id="CHEBI:32544"/>
        <dbReference type="ChEBI" id="CHEBI:57502"/>
        <dbReference type="ChEBI" id="CHEBI:57918"/>
        <dbReference type="EC" id="2.4.2.21"/>
    </reaction>
</comment>
<feature type="non-terminal residue" evidence="10">
    <location>
        <position position="93"/>
    </location>
</feature>
<gene>
    <name evidence="10" type="ORF">METZ01_LOCUS465332</name>
</gene>
<evidence type="ECO:0000256" key="7">
    <source>
        <dbReference type="ARBA" id="ARBA00022679"/>
    </source>
</evidence>
<protein>
    <recommendedName>
        <fullName evidence="4">Nicotinate-nucleotide--dimethylbenzimidazole phosphoribosyltransferase</fullName>
        <ecNumber evidence="3">2.4.2.21</ecNumber>
    </recommendedName>
    <alternativeName>
        <fullName evidence="8">N(1)-alpha-phosphoribosyltransferase</fullName>
    </alternativeName>
</protein>
<dbReference type="GO" id="GO:0009236">
    <property type="term" value="P:cobalamin biosynthetic process"/>
    <property type="evidence" value="ECO:0007669"/>
    <property type="project" value="UniProtKB-KW"/>
</dbReference>
<organism evidence="10">
    <name type="scientific">marine metagenome</name>
    <dbReference type="NCBI Taxonomy" id="408172"/>
    <lineage>
        <taxon>unclassified sequences</taxon>
        <taxon>metagenomes</taxon>
        <taxon>ecological metagenomes</taxon>
    </lineage>
</organism>
<name>A0A383AZA6_9ZZZZ</name>
<feature type="non-terminal residue" evidence="10">
    <location>
        <position position="1"/>
    </location>
</feature>
<reference evidence="10" key="1">
    <citation type="submission" date="2018-05" db="EMBL/GenBank/DDBJ databases">
        <authorList>
            <person name="Lanie J.A."/>
            <person name="Ng W.-L."/>
            <person name="Kazmierczak K.M."/>
            <person name="Andrzejewski T.M."/>
            <person name="Davidsen T.M."/>
            <person name="Wayne K.J."/>
            <person name="Tettelin H."/>
            <person name="Glass J.I."/>
            <person name="Rusch D."/>
            <person name="Podicherti R."/>
            <person name="Tsui H.-C.T."/>
            <person name="Winkler M.E."/>
        </authorList>
    </citation>
    <scope>NUCLEOTIDE SEQUENCE</scope>
</reference>
<evidence type="ECO:0000256" key="3">
    <source>
        <dbReference type="ARBA" id="ARBA00011991"/>
    </source>
</evidence>
<evidence type="ECO:0000256" key="8">
    <source>
        <dbReference type="ARBA" id="ARBA00030686"/>
    </source>
</evidence>
<dbReference type="InterPro" id="IPR023195">
    <property type="entry name" value="Nict_dMeBzImd_PRibTrfase_N"/>
</dbReference>